<evidence type="ECO:0000256" key="9">
    <source>
        <dbReference type="ARBA" id="ARBA00022748"/>
    </source>
</evidence>
<evidence type="ECO:0000256" key="7">
    <source>
        <dbReference type="ARBA" id="ARBA00022519"/>
    </source>
</evidence>
<feature type="transmembrane region" description="Helical" evidence="13">
    <location>
        <begin position="21"/>
        <end position="40"/>
    </location>
</feature>
<name>A0ABY7YKI3_9HYPH</name>
<dbReference type="PANTHER" id="PTHR30070">
    <property type="entry name" value="HEME EXPORTER PROTEIN B"/>
    <property type="match status" value="1"/>
</dbReference>
<feature type="transmembrane region" description="Helical" evidence="13">
    <location>
        <begin position="88"/>
        <end position="111"/>
    </location>
</feature>
<protein>
    <recommendedName>
        <fullName evidence="4 12">Heme exporter protein B</fullName>
    </recommendedName>
</protein>
<keyword evidence="5 12" id="KW-0813">Transport</keyword>
<keyword evidence="11 12" id="KW-0472">Membrane</keyword>
<comment type="subcellular location">
    <subcellularLocation>
        <location evidence="2">Cell inner membrane</location>
        <topology evidence="2">Multi-pass membrane protein</topology>
    </subcellularLocation>
</comment>
<dbReference type="PANTHER" id="PTHR30070:SF1">
    <property type="entry name" value="CYTOCHROME C BIOGENESIS B-RELATED"/>
    <property type="match status" value="1"/>
</dbReference>
<evidence type="ECO:0000256" key="10">
    <source>
        <dbReference type="ARBA" id="ARBA00022989"/>
    </source>
</evidence>
<dbReference type="EMBL" id="CP118246">
    <property type="protein sequence ID" value="WDR01697.1"/>
    <property type="molecule type" value="Genomic_DNA"/>
</dbReference>
<accession>A0ABY7YKI3</accession>
<comment type="similarity">
    <text evidence="3 12">Belongs to the CcmB/CycW/HelB family.</text>
</comment>
<evidence type="ECO:0000256" key="4">
    <source>
        <dbReference type="ARBA" id="ARBA00016452"/>
    </source>
</evidence>
<sequence length="221" mass="22517">MSAFGTVLGRELKLAARGGGDVLTLVLFFVMVGVIVPFAIGPDKTTLSRLAPAIVWIAAFLSMLLGLDRLFRADHEDGTLILLRQADLPFSAIIGAKVIAHWLLTALPLIIASPLLAIMLAMDVATLGRAVVSLLIGTPALVALGAIGAAVTVSIRGGGLIAPVLILPMAIPVLIFGVGAISTGVGADQSGAALLFLAAISLMAVALAPFVAALAIKWGED</sequence>
<keyword evidence="8 13" id="KW-0812">Transmembrane</keyword>
<evidence type="ECO:0000313" key="15">
    <source>
        <dbReference type="Proteomes" id="UP001220530"/>
    </source>
</evidence>
<evidence type="ECO:0000256" key="1">
    <source>
        <dbReference type="ARBA" id="ARBA00002442"/>
    </source>
</evidence>
<organism evidence="14 15">
    <name type="scientific">Devosia algicola</name>
    <dbReference type="NCBI Taxonomy" id="3026418"/>
    <lineage>
        <taxon>Bacteria</taxon>
        <taxon>Pseudomonadati</taxon>
        <taxon>Pseudomonadota</taxon>
        <taxon>Alphaproteobacteria</taxon>
        <taxon>Hyphomicrobiales</taxon>
        <taxon>Devosiaceae</taxon>
        <taxon>Devosia</taxon>
    </lineage>
</organism>
<keyword evidence="6 12" id="KW-1003">Cell membrane</keyword>
<evidence type="ECO:0000256" key="8">
    <source>
        <dbReference type="ARBA" id="ARBA00022692"/>
    </source>
</evidence>
<feature type="transmembrane region" description="Helical" evidence="13">
    <location>
        <begin position="131"/>
        <end position="153"/>
    </location>
</feature>
<gene>
    <name evidence="14" type="primary">ccmB</name>
    <name evidence="14" type="ORF">PSQ19_13195</name>
</gene>
<evidence type="ECO:0000313" key="14">
    <source>
        <dbReference type="EMBL" id="WDR01697.1"/>
    </source>
</evidence>
<keyword evidence="7 12" id="KW-0997">Cell inner membrane</keyword>
<dbReference type="PRINTS" id="PR01414">
    <property type="entry name" value="CCMBBIOGNSIS"/>
</dbReference>
<dbReference type="InterPro" id="IPR003544">
    <property type="entry name" value="Cyt_c_biogenesis_CcmB"/>
</dbReference>
<evidence type="ECO:0000256" key="5">
    <source>
        <dbReference type="ARBA" id="ARBA00022448"/>
    </source>
</evidence>
<evidence type="ECO:0000256" key="6">
    <source>
        <dbReference type="ARBA" id="ARBA00022475"/>
    </source>
</evidence>
<feature type="transmembrane region" description="Helical" evidence="13">
    <location>
        <begin position="193"/>
        <end position="216"/>
    </location>
</feature>
<dbReference type="InterPro" id="IPR026031">
    <property type="entry name" value="Cyt_c_CcmB_bac"/>
</dbReference>
<evidence type="ECO:0000256" key="11">
    <source>
        <dbReference type="ARBA" id="ARBA00023136"/>
    </source>
</evidence>
<feature type="transmembrane region" description="Helical" evidence="13">
    <location>
        <begin position="160"/>
        <end position="181"/>
    </location>
</feature>
<dbReference type="RefSeq" id="WP_282218107.1">
    <property type="nucleotide sequence ID" value="NZ_CP118246.1"/>
</dbReference>
<keyword evidence="9 12" id="KW-0201">Cytochrome c-type biogenesis</keyword>
<keyword evidence="10 13" id="KW-1133">Transmembrane helix</keyword>
<dbReference type="NCBIfam" id="TIGR01190">
    <property type="entry name" value="ccmB"/>
    <property type="match status" value="1"/>
</dbReference>
<dbReference type="PIRSF" id="PIRSF002764">
    <property type="entry name" value="CcmB"/>
    <property type="match status" value="1"/>
</dbReference>
<dbReference type="Proteomes" id="UP001220530">
    <property type="component" value="Chromosome"/>
</dbReference>
<feature type="transmembrane region" description="Helical" evidence="13">
    <location>
        <begin position="46"/>
        <end position="67"/>
    </location>
</feature>
<evidence type="ECO:0000256" key="12">
    <source>
        <dbReference type="PIRNR" id="PIRNR002764"/>
    </source>
</evidence>
<reference evidence="14 15" key="1">
    <citation type="submission" date="2023-02" db="EMBL/GenBank/DDBJ databases">
        <title>Devosia algicola sp. nov., isolated from the phycosphere of marine algae.</title>
        <authorList>
            <person name="Kim J.M."/>
            <person name="Lee J.K."/>
            <person name="Choi B.J."/>
            <person name="Bayburt H."/>
            <person name="Jeon C.O."/>
        </authorList>
    </citation>
    <scope>NUCLEOTIDE SEQUENCE [LARGE SCALE GENOMIC DNA]</scope>
    <source>
        <strain evidence="14 15">G20-9</strain>
    </source>
</reference>
<dbReference type="Pfam" id="PF03379">
    <property type="entry name" value="CcmB"/>
    <property type="match status" value="1"/>
</dbReference>
<evidence type="ECO:0000256" key="2">
    <source>
        <dbReference type="ARBA" id="ARBA00004429"/>
    </source>
</evidence>
<comment type="function">
    <text evidence="1 12">Required for the export of heme to the periplasm for the biogenesis of c-type cytochromes.</text>
</comment>
<evidence type="ECO:0000256" key="3">
    <source>
        <dbReference type="ARBA" id="ARBA00010544"/>
    </source>
</evidence>
<proteinExistence type="inferred from homology"/>
<keyword evidence="15" id="KW-1185">Reference proteome</keyword>
<evidence type="ECO:0000256" key="13">
    <source>
        <dbReference type="SAM" id="Phobius"/>
    </source>
</evidence>